<reference evidence="1 2" key="1">
    <citation type="submission" date="2019-01" db="EMBL/GenBank/DDBJ databases">
        <authorList>
            <person name="Sayadi A."/>
        </authorList>
    </citation>
    <scope>NUCLEOTIDE SEQUENCE [LARGE SCALE GENOMIC DNA]</scope>
</reference>
<dbReference type="OrthoDB" id="6768507at2759"/>
<protein>
    <recommendedName>
        <fullName evidence="3">Reverse transcriptase domain-containing protein</fullName>
    </recommendedName>
</protein>
<accession>A0A653D0Z1</accession>
<evidence type="ECO:0000313" key="1">
    <source>
        <dbReference type="EMBL" id="VEN53810.1"/>
    </source>
</evidence>
<proteinExistence type="predicted"/>
<keyword evidence="2" id="KW-1185">Reference proteome</keyword>
<organism evidence="1 2">
    <name type="scientific">Callosobruchus maculatus</name>
    <name type="common">Southern cowpea weevil</name>
    <name type="synonym">Pulse bruchid</name>
    <dbReference type="NCBI Taxonomy" id="64391"/>
    <lineage>
        <taxon>Eukaryota</taxon>
        <taxon>Metazoa</taxon>
        <taxon>Ecdysozoa</taxon>
        <taxon>Arthropoda</taxon>
        <taxon>Hexapoda</taxon>
        <taxon>Insecta</taxon>
        <taxon>Pterygota</taxon>
        <taxon>Neoptera</taxon>
        <taxon>Endopterygota</taxon>
        <taxon>Coleoptera</taxon>
        <taxon>Polyphaga</taxon>
        <taxon>Cucujiformia</taxon>
        <taxon>Chrysomeloidea</taxon>
        <taxon>Chrysomelidae</taxon>
        <taxon>Bruchinae</taxon>
        <taxon>Bruchini</taxon>
        <taxon>Callosobruchus</taxon>
    </lineage>
</organism>
<name>A0A653D0Z1_CALMS</name>
<dbReference type="Proteomes" id="UP000410492">
    <property type="component" value="Unassembled WGS sequence"/>
</dbReference>
<evidence type="ECO:0008006" key="3">
    <source>
        <dbReference type="Google" id="ProtNLM"/>
    </source>
</evidence>
<dbReference type="EMBL" id="CAACVG010009662">
    <property type="protein sequence ID" value="VEN53810.1"/>
    <property type="molecule type" value="Genomic_DNA"/>
</dbReference>
<dbReference type="PANTHER" id="PTHR33332">
    <property type="entry name" value="REVERSE TRANSCRIPTASE DOMAIN-CONTAINING PROTEIN"/>
    <property type="match status" value="1"/>
</dbReference>
<evidence type="ECO:0000313" key="2">
    <source>
        <dbReference type="Proteomes" id="UP000410492"/>
    </source>
</evidence>
<dbReference type="AlphaFoldDB" id="A0A653D0Z1"/>
<gene>
    <name evidence="1" type="ORF">CALMAC_LOCUS13495</name>
</gene>
<sequence length="283" mass="32926">MPAPNSNCTSPGSWKQGSAKAIFADDTTLLSRGRPPDNTEGLEQAKQWFYANKLVLNESKTARILFSSERLEARSEPVRLLGVVLDTRLNWSHQVDYVCARLSSQLFVLRRIRPFLDGGTLRTVYFSIVHSHLTYGTLLWGNSVRSHRAFVMQKAAVRIIEGVPYNTPCRPFFKKNRILPLPCIFIHDTLLYIHKNIFKFTTHANIHTYDTRYATDLAVPRSRIRMAAVNKPLVDMYNTFLRYHRIVEIHAMNVYQFSRFVKKFLLTECFYSVNEFYTHISRR</sequence>